<name>A0A816PRK8_9BILA</name>
<dbReference type="EMBL" id="CAJOBJ010003977">
    <property type="protein sequence ID" value="CAF3984918.1"/>
    <property type="molecule type" value="Genomic_DNA"/>
</dbReference>
<dbReference type="Proteomes" id="UP000681967">
    <property type="component" value="Unassembled WGS sequence"/>
</dbReference>
<evidence type="ECO:0000259" key="5">
    <source>
        <dbReference type="Pfam" id="PF04500"/>
    </source>
</evidence>
<dbReference type="EMBL" id="CAJOBI010003971">
    <property type="protein sequence ID" value="CAF3986714.1"/>
    <property type="molecule type" value="Genomic_DNA"/>
</dbReference>
<comment type="caution">
    <text evidence="8">The sequence shown here is derived from an EMBL/GenBank/DDBJ whole genome shotgun (WGS) entry which is preliminary data.</text>
</comment>
<dbReference type="Pfam" id="PF04500">
    <property type="entry name" value="FLYWCH"/>
    <property type="match status" value="1"/>
</dbReference>
<evidence type="ECO:0000256" key="3">
    <source>
        <dbReference type="ARBA" id="ARBA00022833"/>
    </source>
</evidence>
<dbReference type="AlphaFoldDB" id="A0A816PRK8"/>
<dbReference type="GO" id="GO:0008270">
    <property type="term" value="F:zinc ion binding"/>
    <property type="evidence" value="ECO:0007669"/>
    <property type="project" value="UniProtKB-KW"/>
</dbReference>
<dbReference type="Proteomes" id="UP000681720">
    <property type="component" value="Unassembled WGS sequence"/>
</dbReference>
<proteinExistence type="predicted"/>
<feature type="region of interest" description="Disordered" evidence="4">
    <location>
        <begin position="110"/>
        <end position="148"/>
    </location>
</feature>
<feature type="compositionally biased region" description="Low complexity" evidence="4">
    <location>
        <begin position="25"/>
        <end position="34"/>
    </location>
</feature>
<dbReference type="Proteomes" id="UP000676336">
    <property type="component" value="Unassembled WGS sequence"/>
</dbReference>
<evidence type="ECO:0000256" key="2">
    <source>
        <dbReference type="ARBA" id="ARBA00022771"/>
    </source>
</evidence>
<feature type="compositionally biased region" description="Low complexity" evidence="4">
    <location>
        <begin position="118"/>
        <end position="131"/>
    </location>
</feature>
<dbReference type="InterPro" id="IPR007588">
    <property type="entry name" value="Znf_FLYWCH"/>
</dbReference>
<evidence type="ECO:0000313" key="9">
    <source>
        <dbReference type="EMBL" id="CAF3984918.1"/>
    </source>
</evidence>
<evidence type="ECO:0000313" key="8">
    <source>
        <dbReference type="EMBL" id="CAF2052051.1"/>
    </source>
</evidence>
<feature type="region of interest" description="Disordered" evidence="4">
    <location>
        <begin position="1"/>
        <end position="73"/>
    </location>
</feature>
<dbReference type="EMBL" id="CAJOBH010009735">
    <property type="protein sequence ID" value="CAF4148097.1"/>
    <property type="molecule type" value="Genomic_DNA"/>
</dbReference>
<evidence type="ECO:0000256" key="4">
    <source>
        <dbReference type="SAM" id="MobiDB-lite"/>
    </source>
</evidence>
<reference evidence="8" key="1">
    <citation type="submission" date="2021-02" db="EMBL/GenBank/DDBJ databases">
        <authorList>
            <person name="Nowell W R."/>
        </authorList>
    </citation>
    <scope>NUCLEOTIDE SEQUENCE</scope>
</reference>
<dbReference type="Proteomes" id="UP000663824">
    <property type="component" value="Unassembled WGS sequence"/>
</dbReference>
<evidence type="ECO:0000313" key="6">
    <source>
        <dbReference type="EMBL" id="CAF1371302.1"/>
    </source>
</evidence>
<feature type="domain" description="FLYWCH-type" evidence="5">
    <location>
        <begin position="175"/>
        <end position="234"/>
    </location>
</feature>
<dbReference type="Proteomes" id="UP000663834">
    <property type="component" value="Unassembled WGS sequence"/>
</dbReference>
<protein>
    <recommendedName>
        <fullName evidence="5">FLYWCH-type domain-containing protein</fullName>
    </recommendedName>
</protein>
<gene>
    <name evidence="11" type="ORF">BYL167_LOCUS21387</name>
    <name evidence="6" type="ORF">CJN711_LOCUS20456</name>
    <name evidence="9" type="ORF">GIL414_LOCUS10885</name>
    <name evidence="7" type="ORF">KQP761_LOCUS37177</name>
    <name evidence="8" type="ORF">MBJ925_LOCUS13212</name>
    <name evidence="10" type="ORF">SMN809_LOCUS11165</name>
</gene>
<evidence type="ECO:0000313" key="10">
    <source>
        <dbReference type="EMBL" id="CAF3986714.1"/>
    </source>
</evidence>
<accession>A0A816PRK8</accession>
<evidence type="ECO:0000313" key="7">
    <source>
        <dbReference type="EMBL" id="CAF1682619.1"/>
    </source>
</evidence>
<dbReference type="OrthoDB" id="90756at2759"/>
<feature type="compositionally biased region" description="Polar residues" evidence="4">
    <location>
        <begin position="137"/>
        <end position="148"/>
    </location>
</feature>
<keyword evidence="3" id="KW-0862">Zinc</keyword>
<feature type="compositionally biased region" description="Basic residues" evidence="4">
    <location>
        <begin position="35"/>
        <end position="45"/>
    </location>
</feature>
<organism evidence="8 12">
    <name type="scientific">Rotaria magnacalcarata</name>
    <dbReference type="NCBI Taxonomy" id="392030"/>
    <lineage>
        <taxon>Eukaryota</taxon>
        <taxon>Metazoa</taxon>
        <taxon>Spiralia</taxon>
        <taxon>Gnathifera</taxon>
        <taxon>Rotifera</taxon>
        <taxon>Eurotatoria</taxon>
        <taxon>Bdelloidea</taxon>
        <taxon>Philodinida</taxon>
        <taxon>Philodinidae</taxon>
        <taxon>Rotaria</taxon>
    </lineage>
</organism>
<dbReference type="Proteomes" id="UP000663855">
    <property type="component" value="Unassembled WGS sequence"/>
</dbReference>
<feature type="compositionally biased region" description="Polar residues" evidence="4">
    <location>
        <begin position="46"/>
        <end position="73"/>
    </location>
</feature>
<dbReference type="EMBL" id="CAJNOV010009555">
    <property type="protein sequence ID" value="CAF1371302.1"/>
    <property type="molecule type" value="Genomic_DNA"/>
</dbReference>
<sequence>MPVTTRAAALRSHATSDATPSLKQATSAPTSSSKAARKCPSKQKQLKAQFSNTSSKPEASSTSQEQSTVSKAESTVKVIYHVDDDKHLETEVDEPFEDLSVNKPMILSASNENKESTSSHSPSGQSTTSSTEKTNNDDSLVSLGSLTNDENDVYSGDSNGFVNVPVIKGDITTGTSRRGGKMIFMNGCGYLYMSTAKQTSGWRCSRRDENCRVVIHTLKRTGEFSHWNGVFHSHTFDSNETRKHEIVAKMKNRVLDESIPIKVIIEEEYRKAMLSTEEKRAMPLPSQIESGLHKLRRKALPPLPRDQKFTMPLVYQETYSKENFLIYDKRKNAYGGRLIMFASNEQLDVLFNSDTLFADGTFKLAETNITGCWFHFCQSCYRNIQGLGLMKIYETDNELRHLLRAFMALALLPIDLIREAFKILKKKVASSSQANQLTTFVSYFQTEWIDHFKHSMWSVSNSTWRTNNFAESQNKRFFSRVVQLHPNLWRFIQCLKQEESVVSHRMIQTGLGFSSMKVT</sequence>
<evidence type="ECO:0000256" key="1">
    <source>
        <dbReference type="ARBA" id="ARBA00022723"/>
    </source>
</evidence>
<keyword evidence="2" id="KW-0863">Zinc-finger</keyword>
<dbReference type="EMBL" id="CAJNRE010006005">
    <property type="protein sequence ID" value="CAF2052051.1"/>
    <property type="molecule type" value="Genomic_DNA"/>
</dbReference>
<evidence type="ECO:0000313" key="12">
    <source>
        <dbReference type="Proteomes" id="UP000663824"/>
    </source>
</evidence>
<dbReference type="Gene3D" id="2.20.25.240">
    <property type="match status" value="1"/>
</dbReference>
<keyword evidence="1" id="KW-0479">Metal-binding</keyword>
<dbReference type="EMBL" id="CAJNOW010021069">
    <property type="protein sequence ID" value="CAF1682619.1"/>
    <property type="molecule type" value="Genomic_DNA"/>
</dbReference>
<evidence type="ECO:0000313" key="11">
    <source>
        <dbReference type="EMBL" id="CAF4148097.1"/>
    </source>
</evidence>
<feature type="compositionally biased region" description="Polar residues" evidence="4">
    <location>
        <begin position="13"/>
        <end position="24"/>
    </location>
</feature>